<evidence type="ECO:0000313" key="6">
    <source>
        <dbReference type="EMBL" id="ESQ88525.1"/>
    </source>
</evidence>
<dbReference type="GO" id="GO:1990281">
    <property type="term" value="C:efflux pump complex"/>
    <property type="evidence" value="ECO:0007669"/>
    <property type="project" value="TreeGrafter"/>
</dbReference>
<evidence type="ECO:0000256" key="1">
    <source>
        <dbReference type="ARBA" id="ARBA00009477"/>
    </source>
</evidence>
<dbReference type="Pfam" id="PF25967">
    <property type="entry name" value="RND-MFP_C"/>
    <property type="match status" value="1"/>
</dbReference>
<gene>
    <name evidence="6" type="ORF">ABENE_15885</name>
</gene>
<comment type="caution">
    <text evidence="6">The sequence shown here is derived from an EMBL/GenBank/DDBJ whole genome shotgun (WGS) entry which is preliminary data.</text>
</comment>
<dbReference type="InterPro" id="IPR058627">
    <property type="entry name" value="MdtA-like_C"/>
</dbReference>
<comment type="similarity">
    <text evidence="1">Belongs to the membrane fusion protein (MFP) (TC 8.A.1) family.</text>
</comment>
<dbReference type="InterPro" id="IPR059052">
    <property type="entry name" value="HH_YbhG-like"/>
</dbReference>
<dbReference type="AlphaFoldDB" id="V4PSL3"/>
<dbReference type="Pfam" id="PF25954">
    <property type="entry name" value="Beta-barrel_RND_2"/>
    <property type="match status" value="1"/>
</dbReference>
<dbReference type="EMBL" id="AWGB01000037">
    <property type="protein sequence ID" value="ESQ88525.1"/>
    <property type="molecule type" value="Genomic_DNA"/>
</dbReference>
<dbReference type="InterPro" id="IPR058792">
    <property type="entry name" value="Beta-barrel_RND_2"/>
</dbReference>
<dbReference type="GO" id="GO:0015562">
    <property type="term" value="F:efflux transmembrane transporter activity"/>
    <property type="evidence" value="ECO:0007669"/>
    <property type="project" value="TreeGrafter"/>
</dbReference>
<keyword evidence="2" id="KW-0175">Coiled coil</keyword>
<dbReference type="Gene3D" id="1.10.287.470">
    <property type="entry name" value="Helix hairpin bin"/>
    <property type="match status" value="1"/>
</dbReference>
<evidence type="ECO:0000259" key="4">
    <source>
        <dbReference type="Pfam" id="PF25954"/>
    </source>
</evidence>
<protein>
    <submittedName>
        <fullName evidence="6">Uncharacterized protein</fullName>
    </submittedName>
</protein>
<name>V4PSL3_9CAUL</name>
<dbReference type="PANTHER" id="PTHR30469">
    <property type="entry name" value="MULTIDRUG RESISTANCE PROTEIN MDTA"/>
    <property type="match status" value="1"/>
</dbReference>
<evidence type="ECO:0000259" key="3">
    <source>
        <dbReference type="Pfam" id="PF25881"/>
    </source>
</evidence>
<accession>V4PSL3</accession>
<dbReference type="Proteomes" id="UP000017837">
    <property type="component" value="Unassembled WGS sequence"/>
</dbReference>
<keyword evidence="7" id="KW-1185">Reference proteome</keyword>
<dbReference type="Gene3D" id="2.40.30.170">
    <property type="match status" value="1"/>
</dbReference>
<dbReference type="Gene3D" id="2.40.50.100">
    <property type="match status" value="1"/>
</dbReference>
<dbReference type="InterPro" id="IPR006143">
    <property type="entry name" value="RND_pump_MFP"/>
</dbReference>
<dbReference type="Gene3D" id="2.40.420.20">
    <property type="match status" value="1"/>
</dbReference>
<dbReference type="NCBIfam" id="TIGR01730">
    <property type="entry name" value="RND_mfp"/>
    <property type="match status" value="1"/>
</dbReference>
<dbReference type="STRING" id="1121022.GCA_000376105_01885"/>
<dbReference type="Pfam" id="PF25881">
    <property type="entry name" value="HH_YBHG"/>
    <property type="match status" value="1"/>
</dbReference>
<dbReference type="PATRIC" id="fig|1121022.4.peg.3230"/>
<feature type="domain" description="Multidrug resistance protein MdtA-like C-terminal permuted SH3" evidence="5">
    <location>
        <begin position="295"/>
        <end position="355"/>
    </location>
</feature>
<evidence type="ECO:0000256" key="2">
    <source>
        <dbReference type="SAM" id="Coils"/>
    </source>
</evidence>
<evidence type="ECO:0000259" key="5">
    <source>
        <dbReference type="Pfam" id="PF25967"/>
    </source>
</evidence>
<evidence type="ECO:0000313" key="7">
    <source>
        <dbReference type="Proteomes" id="UP000017837"/>
    </source>
</evidence>
<proteinExistence type="inferred from homology"/>
<dbReference type="PANTHER" id="PTHR30469:SF15">
    <property type="entry name" value="HLYD FAMILY OF SECRETION PROTEINS"/>
    <property type="match status" value="1"/>
</dbReference>
<organism evidence="6 7">
    <name type="scientific">Asticcacaulis benevestitus DSM 16100 = ATCC BAA-896</name>
    <dbReference type="NCBI Taxonomy" id="1121022"/>
    <lineage>
        <taxon>Bacteria</taxon>
        <taxon>Pseudomonadati</taxon>
        <taxon>Pseudomonadota</taxon>
        <taxon>Alphaproteobacteria</taxon>
        <taxon>Caulobacterales</taxon>
        <taxon>Caulobacteraceae</taxon>
        <taxon>Asticcacaulis</taxon>
    </lineage>
</organism>
<reference evidence="6 7" key="1">
    <citation type="journal article" date="2014" name="Nature">
        <title>Sequential evolution of bacterial morphology by co-option of a developmental regulator.</title>
        <authorList>
            <person name="Jiang C."/>
            <person name="Brown P.J."/>
            <person name="Ducret A."/>
            <person name="Brun Y.V."/>
        </authorList>
    </citation>
    <scope>NUCLEOTIDE SEQUENCE [LARGE SCALE GENOMIC DNA]</scope>
    <source>
        <strain evidence="6 7">DSM 16100</strain>
    </source>
</reference>
<dbReference type="eggNOG" id="COG0845">
    <property type="taxonomic scope" value="Bacteria"/>
</dbReference>
<dbReference type="SUPFAM" id="SSF111369">
    <property type="entry name" value="HlyD-like secretion proteins"/>
    <property type="match status" value="1"/>
</dbReference>
<sequence length="375" mass="38945">MGMTGDFRVSGGLKNRSPLMVAGWVATLVLALGVSACSGKKKDETKDGKPAAHAAAGHASVVNFAMVRNDNAPVLVSGTGTVSAWQEVAVGAETGGLTAVALLADEGQTVKQGQPLLKMNDVLLQAQLKQAQANYNQSNKAYQRAQTLFQQGYLSAAALDNAEAAKLTTEAAMQTAQTQVNMATVRAPVSGIITHRTAVLGQNISQGAELFKIVRDGRIELNMEVVETDLKGISAGLPATVTSQSTGPVSGTVRIVTPMVDPSTRLGYARISVPWSSGLRPGMFASGTINAGAQNVMLVPQSAIVYNENVPQVYLLGSDNKVHLRKVTVGPTTPTKDIIVRDGVSVGDRVITTGAGFLNDGDAVKATAAQTGGEH</sequence>
<feature type="coiled-coil region" evidence="2">
    <location>
        <begin position="128"/>
        <end position="179"/>
    </location>
</feature>
<feature type="domain" description="CusB-like beta-barrel" evidence="4">
    <location>
        <begin position="221"/>
        <end position="291"/>
    </location>
</feature>
<feature type="domain" description="YbhG-like alpha-helical hairpin" evidence="3">
    <location>
        <begin position="125"/>
        <end position="183"/>
    </location>
</feature>